<dbReference type="STRING" id="99656.SAMN05421659_105172"/>
<accession>A0A1I0PLG4</accession>
<protein>
    <submittedName>
        <fullName evidence="2">Uncharacterized protein</fullName>
    </submittedName>
</protein>
<sequence length="535" mass="57834">MNKTNKKSKTNKIKYIVIVAVLLSIAIGALFIYKKSPLISTAIENSTKARATEVATESHILAVTLNQASYEEEIGDTFDISGIDMEITADGTTLVEFVDGSASKEYDSIGEKIELVMITDNYHNSKTVAVTIIVKDTQAPVISGVTDCRITEGHKFNALGGVAAIDNADGDVSNTLVCSAYDTDIVGTQSLTITAVDKSENTSSIDFELEVLAKPVLAVETVPILEKTYLSVYKNVIPYDGKLRSITCWGDSLTRGHGADNSIVVGGISGATETTTLAKLTGNTVYNMGVNGEDSRTIASRQGGMEMYVNNITIPASGSVSFTKIVCEDGNVIDVARTDNNAEKECFNACTIGGITGKLSYDGDTYLYTFKRAVDGAELVIVTNTAIITPTSIARRDDILVLEMGNNNGWEEGFGDDRSPSYDVLIAQYDAMIEYSTCKYFIIVGDTDGSQEERNSWDVALKQAYGDHYINMREYLVTNGLADCGLVATSADLEMSQLGEVPDSLKSDWSHLNSYGYYSKGKAIYAKGVQLGYWK</sequence>
<dbReference type="Proteomes" id="UP000199701">
    <property type="component" value="Unassembled WGS sequence"/>
</dbReference>
<feature type="transmembrane region" description="Helical" evidence="1">
    <location>
        <begin position="12"/>
        <end position="33"/>
    </location>
</feature>
<keyword evidence="1" id="KW-1133">Transmembrane helix</keyword>
<dbReference type="AlphaFoldDB" id="A0A1I0PLG4"/>
<dbReference type="InterPro" id="IPR013783">
    <property type="entry name" value="Ig-like_fold"/>
</dbReference>
<dbReference type="Gene3D" id="2.60.40.10">
    <property type="entry name" value="Immunoglobulins"/>
    <property type="match status" value="1"/>
</dbReference>
<organism evidence="2 3">
    <name type="scientific">[Clostridium] fimetarium</name>
    <dbReference type="NCBI Taxonomy" id="99656"/>
    <lineage>
        <taxon>Bacteria</taxon>
        <taxon>Bacillati</taxon>
        <taxon>Bacillota</taxon>
        <taxon>Clostridia</taxon>
        <taxon>Lachnospirales</taxon>
        <taxon>Lachnospiraceae</taxon>
    </lineage>
</organism>
<keyword evidence="3" id="KW-1185">Reference proteome</keyword>
<name>A0A1I0PLG4_9FIRM</name>
<dbReference type="SUPFAM" id="SSF52266">
    <property type="entry name" value="SGNH hydrolase"/>
    <property type="match status" value="1"/>
</dbReference>
<dbReference type="EMBL" id="FOJI01000005">
    <property type="protein sequence ID" value="SEW15163.1"/>
    <property type="molecule type" value="Genomic_DNA"/>
</dbReference>
<gene>
    <name evidence="2" type="ORF">SAMN05421659_105172</name>
</gene>
<dbReference type="RefSeq" id="WP_242940995.1">
    <property type="nucleotide sequence ID" value="NZ_FOJI01000005.1"/>
</dbReference>
<evidence type="ECO:0000256" key="1">
    <source>
        <dbReference type="SAM" id="Phobius"/>
    </source>
</evidence>
<evidence type="ECO:0000313" key="3">
    <source>
        <dbReference type="Proteomes" id="UP000199701"/>
    </source>
</evidence>
<reference evidence="2 3" key="1">
    <citation type="submission" date="2016-10" db="EMBL/GenBank/DDBJ databases">
        <authorList>
            <person name="de Groot N.N."/>
        </authorList>
    </citation>
    <scope>NUCLEOTIDE SEQUENCE [LARGE SCALE GENOMIC DNA]</scope>
    <source>
        <strain evidence="2 3">DSM 9179</strain>
    </source>
</reference>
<proteinExistence type="predicted"/>
<keyword evidence="1" id="KW-0472">Membrane</keyword>
<evidence type="ECO:0000313" key="2">
    <source>
        <dbReference type="EMBL" id="SEW15163.1"/>
    </source>
</evidence>
<keyword evidence="1" id="KW-0812">Transmembrane</keyword>